<evidence type="ECO:0000313" key="1">
    <source>
        <dbReference type="EMBL" id="REJ30445.1"/>
    </source>
</evidence>
<comment type="caution">
    <text evidence="1">The sequence shown here is derived from an EMBL/GenBank/DDBJ whole genome shotgun (WGS) entry which is preliminary data.</text>
</comment>
<sequence length="98" mass="10779">MAVKTGHALLHRRKQNGLPWVGRVTPGIPAVRPACSGSGNRGGRGDRANHFVSFYIGWKAGILKTCSQFGLHFGSVEKFPSFCPSVFASLLYSEYYYI</sequence>
<evidence type="ECO:0000313" key="2">
    <source>
        <dbReference type="Proteomes" id="UP000257014"/>
    </source>
</evidence>
<dbReference type="AlphaFoldDB" id="A0A3E0K709"/>
<name>A0A3E0K709_9BACI</name>
<protein>
    <submittedName>
        <fullName evidence="1">Uncharacterized protein</fullName>
    </submittedName>
</protein>
<proteinExistence type="predicted"/>
<organism evidence="1 2">
    <name type="scientific">Caldibacillus debilis</name>
    <dbReference type="NCBI Taxonomy" id="301148"/>
    <lineage>
        <taxon>Bacteria</taxon>
        <taxon>Bacillati</taxon>
        <taxon>Bacillota</taxon>
        <taxon>Bacilli</taxon>
        <taxon>Bacillales</taxon>
        <taxon>Bacillaceae</taxon>
        <taxon>Caldibacillus</taxon>
    </lineage>
</organism>
<dbReference type="Proteomes" id="UP000257014">
    <property type="component" value="Unassembled WGS sequence"/>
</dbReference>
<reference evidence="1 2" key="1">
    <citation type="submission" date="2018-03" db="EMBL/GenBank/DDBJ databases">
        <authorList>
            <person name="Keele B.F."/>
        </authorList>
    </citation>
    <scope>NUCLEOTIDE SEQUENCE [LARGE SCALE GENOMIC DNA]</scope>
    <source>
        <strain evidence="1">ZCTH4_d</strain>
    </source>
</reference>
<dbReference type="EMBL" id="QEWE01000010">
    <property type="protein sequence ID" value="REJ30445.1"/>
    <property type="molecule type" value="Genomic_DNA"/>
</dbReference>
<accession>A0A3E0K709</accession>
<gene>
    <name evidence="1" type="ORF">C6P37_03065</name>
</gene>